<organism evidence="2 3">
    <name type="scientific">Candidatus Taylorbacteria bacterium RIFCSPHIGHO2_01_FULL_51_15</name>
    <dbReference type="NCBI Taxonomy" id="1802304"/>
    <lineage>
        <taxon>Bacteria</taxon>
        <taxon>Candidatus Tayloriibacteriota</taxon>
    </lineage>
</organism>
<name>A0A1G2MC30_9BACT</name>
<proteinExistence type="predicted"/>
<reference evidence="2 3" key="1">
    <citation type="journal article" date="2016" name="Nat. Commun.">
        <title>Thousands of microbial genomes shed light on interconnected biogeochemical processes in an aquifer system.</title>
        <authorList>
            <person name="Anantharaman K."/>
            <person name="Brown C.T."/>
            <person name="Hug L.A."/>
            <person name="Sharon I."/>
            <person name="Castelle C.J."/>
            <person name="Probst A.J."/>
            <person name="Thomas B.C."/>
            <person name="Singh A."/>
            <person name="Wilkins M.J."/>
            <person name="Karaoz U."/>
            <person name="Brodie E.L."/>
            <person name="Williams K.H."/>
            <person name="Hubbard S.S."/>
            <person name="Banfield J.F."/>
        </authorList>
    </citation>
    <scope>NUCLEOTIDE SEQUENCE [LARGE SCALE GENOMIC DNA]</scope>
</reference>
<keyword evidence="1" id="KW-0472">Membrane</keyword>
<dbReference type="EMBL" id="MHRI01000028">
    <property type="protein sequence ID" value="OHA20571.1"/>
    <property type="molecule type" value="Genomic_DNA"/>
</dbReference>
<accession>A0A1G2MC30</accession>
<keyword evidence="1" id="KW-0812">Transmembrane</keyword>
<evidence type="ECO:0000313" key="2">
    <source>
        <dbReference type="EMBL" id="OHA20571.1"/>
    </source>
</evidence>
<evidence type="ECO:0000313" key="3">
    <source>
        <dbReference type="Proteomes" id="UP000178121"/>
    </source>
</evidence>
<comment type="caution">
    <text evidence="2">The sequence shown here is derived from an EMBL/GenBank/DDBJ whole genome shotgun (WGS) entry which is preliminary data.</text>
</comment>
<gene>
    <name evidence="2" type="ORF">A2849_03110</name>
</gene>
<evidence type="ECO:0000256" key="1">
    <source>
        <dbReference type="SAM" id="Phobius"/>
    </source>
</evidence>
<sequence>MNLFLALKAAGILYVLWPIQIAATAVTVFIVAREIVDYFRWREKIVAPRRESTVEISLST</sequence>
<protein>
    <submittedName>
        <fullName evidence="2">Uncharacterized protein</fullName>
    </submittedName>
</protein>
<dbReference type="Proteomes" id="UP000178121">
    <property type="component" value="Unassembled WGS sequence"/>
</dbReference>
<dbReference type="AlphaFoldDB" id="A0A1G2MC30"/>
<keyword evidence="1" id="KW-1133">Transmembrane helix</keyword>
<feature type="transmembrane region" description="Helical" evidence="1">
    <location>
        <begin position="12"/>
        <end position="32"/>
    </location>
</feature>